<sequence>MGTLRKRRQTWTQAAAGTLFSVLLIIQVKCEDECGQQRGLRGQRSRPVYEVREHDK</sequence>
<reference evidence="2" key="2">
    <citation type="submission" date="2019-02" db="EMBL/GenBank/DDBJ databases">
        <title>Opniocepnalus argus Var Kimnra genome.</title>
        <authorList>
            <person name="Zhou C."/>
            <person name="Xiao S."/>
        </authorList>
    </citation>
    <scope>NUCLEOTIDE SEQUENCE [LARGE SCALE GENOMIC DNA]</scope>
</reference>
<proteinExistence type="predicted"/>
<evidence type="ECO:0000313" key="2">
    <source>
        <dbReference type="Proteomes" id="UP000503349"/>
    </source>
</evidence>
<organism evidence="1 2">
    <name type="scientific">Channa argus</name>
    <name type="common">Northern snakehead</name>
    <name type="synonym">Ophicephalus argus</name>
    <dbReference type="NCBI Taxonomy" id="215402"/>
    <lineage>
        <taxon>Eukaryota</taxon>
        <taxon>Metazoa</taxon>
        <taxon>Chordata</taxon>
        <taxon>Craniata</taxon>
        <taxon>Vertebrata</taxon>
        <taxon>Euteleostomi</taxon>
        <taxon>Actinopterygii</taxon>
        <taxon>Neopterygii</taxon>
        <taxon>Teleostei</taxon>
        <taxon>Neoteleostei</taxon>
        <taxon>Acanthomorphata</taxon>
        <taxon>Anabantaria</taxon>
        <taxon>Anabantiformes</taxon>
        <taxon>Channoidei</taxon>
        <taxon>Channidae</taxon>
        <taxon>Channa</taxon>
    </lineage>
</organism>
<reference evidence="1 2" key="1">
    <citation type="submission" date="2019-02" db="EMBL/GenBank/DDBJ databases">
        <title>Opniocepnalus argus genome.</title>
        <authorList>
            <person name="Zhou C."/>
            <person name="Xiao S."/>
        </authorList>
    </citation>
    <scope>NUCLEOTIDE SEQUENCE [LARGE SCALE GENOMIC DNA]</scope>
    <source>
        <strain evidence="1">OARG1902GOOAL</strain>
        <tissue evidence="1">Muscle</tissue>
    </source>
</reference>
<name>A0A6G1PKD5_CHAAH</name>
<gene>
    <name evidence="1" type="ORF">EXN66_Car006149</name>
</gene>
<dbReference type="Proteomes" id="UP000503349">
    <property type="component" value="Chromosome 6"/>
</dbReference>
<dbReference type="EMBL" id="CM015717">
    <property type="protein sequence ID" value="KAF3690476.1"/>
    <property type="molecule type" value="Genomic_DNA"/>
</dbReference>
<dbReference type="AlphaFoldDB" id="A0A6G1PKD5"/>
<protein>
    <submittedName>
        <fullName evidence="1">Uncharacterized protein</fullName>
    </submittedName>
</protein>
<keyword evidence="2" id="KW-1185">Reference proteome</keyword>
<evidence type="ECO:0000313" key="1">
    <source>
        <dbReference type="EMBL" id="KAF3690476.1"/>
    </source>
</evidence>
<accession>A0A6G1PKD5</accession>